<dbReference type="Proteomes" id="UP000044602">
    <property type="component" value="Unassembled WGS sequence"/>
</dbReference>
<dbReference type="GO" id="GO:0006511">
    <property type="term" value="P:ubiquitin-dependent protein catabolic process"/>
    <property type="evidence" value="ECO:0007669"/>
    <property type="project" value="TreeGrafter"/>
</dbReference>
<dbReference type="InterPro" id="IPR040798">
    <property type="entry name" value="Rpn9_C"/>
</dbReference>
<dbReference type="SUPFAM" id="SSF46785">
    <property type="entry name" value="Winged helix' DNA-binding domain"/>
    <property type="match status" value="1"/>
</dbReference>
<sequence>VIAGFWSILCKLHLLEKTSPRRKITHSELAIRSPSSRSELMPDKTRACSSSLANMSADTISDFLAEQRDKAPEELQHNIIQFEDYWERKLWHQLTDSLGEFFAHPGSAPQRLDFYKVFILKFADKINQLKLVDLALKAADECDDDDEKLAFLQGVATKVDRPNSQDAFVYASVAVARVELDLEDLDGARKDLDAAESIVDTFDSVETVIHAAFYDANASYYQRKLDFAAYYRNALRYLACIDISSLSANERHGRAHHLSIAALLSDSIYNFGELLLHPILDALKDSKKNAWLRDLLFAFNQGDLATFDVLYGNITSTPLLNEHADHLRQKIYLASLTETIFRRPPHDRAITFADIASETKVRPDEIEHLIMKALSLGLLRGTIDQVDGMAHITWVQPKVLDLKQIGNMRDRLLEWDSSVNQLGNWIEAAGGDVWAA</sequence>
<dbReference type="PANTHER" id="PTHR10539:SF0">
    <property type="entry name" value="26S PROTEASOME NON-ATPASE REGULATORY SUBUNIT 13"/>
    <property type="match status" value="1"/>
</dbReference>
<keyword evidence="5" id="KW-1185">Reference proteome</keyword>
<dbReference type="GO" id="GO:0005829">
    <property type="term" value="C:cytosol"/>
    <property type="evidence" value="ECO:0007669"/>
    <property type="project" value="TreeGrafter"/>
</dbReference>
<dbReference type="PROSITE" id="PS50250">
    <property type="entry name" value="PCI"/>
    <property type="match status" value="1"/>
</dbReference>
<dbReference type="InterPro" id="IPR036390">
    <property type="entry name" value="WH_DNA-bd_sf"/>
</dbReference>
<evidence type="ECO:0000256" key="1">
    <source>
        <dbReference type="ARBA" id="ARBA00006207"/>
    </source>
</evidence>
<dbReference type="Pfam" id="PF01399">
    <property type="entry name" value="PCI"/>
    <property type="match status" value="1"/>
</dbReference>
<evidence type="ECO:0000256" key="2">
    <source>
        <dbReference type="ARBA" id="ARBA00022942"/>
    </source>
</evidence>
<dbReference type="AlphaFoldDB" id="A0A0G4M5U0"/>
<gene>
    <name evidence="4" type="ORF">BN1708_004954</name>
</gene>
<dbReference type="InterPro" id="IPR000717">
    <property type="entry name" value="PCI_dom"/>
</dbReference>
<evidence type="ECO:0000313" key="4">
    <source>
        <dbReference type="EMBL" id="CRK29295.1"/>
    </source>
</evidence>
<dbReference type="SMART" id="SM00088">
    <property type="entry name" value="PINT"/>
    <property type="match status" value="1"/>
</dbReference>
<feature type="domain" description="PCI" evidence="3">
    <location>
        <begin position="229"/>
        <end position="397"/>
    </location>
</feature>
<comment type="similarity">
    <text evidence="1">Belongs to the proteasome subunit S11 family.</text>
</comment>
<dbReference type="STRING" id="100787.A0A0G4M5U0"/>
<accession>A0A0G4M5U0</accession>
<organism evidence="4 5">
    <name type="scientific">Verticillium longisporum</name>
    <name type="common">Verticillium dahliae var. longisporum</name>
    <dbReference type="NCBI Taxonomy" id="100787"/>
    <lineage>
        <taxon>Eukaryota</taxon>
        <taxon>Fungi</taxon>
        <taxon>Dikarya</taxon>
        <taxon>Ascomycota</taxon>
        <taxon>Pezizomycotina</taxon>
        <taxon>Sordariomycetes</taxon>
        <taxon>Hypocreomycetidae</taxon>
        <taxon>Glomerellales</taxon>
        <taxon>Plectosphaerellaceae</taxon>
        <taxon>Verticillium</taxon>
    </lineage>
</organism>
<dbReference type="GO" id="GO:0008541">
    <property type="term" value="C:proteasome regulatory particle, lid subcomplex"/>
    <property type="evidence" value="ECO:0007669"/>
    <property type="project" value="TreeGrafter"/>
</dbReference>
<evidence type="ECO:0000313" key="5">
    <source>
        <dbReference type="Proteomes" id="UP000044602"/>
    </source>
</evidence>
<proteinExistence type="inferred from homology"/>
<dbReference type="EMBL" id="CVQH01021084">
    <property type="protein sequence ID" value="CRK29295.1"/>
    <property type="molecule type" value="Genomic_DNA"/>
</dbReference>
<dbReference type="PANTHER" id="PTHR10539">
    <property type="entry name" value="26S PROTEASOME NON-ATPASE REGULATORY SUBUNIT 13"/>
    <property type="match status" value="1"/>
</dbReference>
<dbReference type="InterPro" id="IPR054179">
    <property type="entry name" value="PSD13_N"/>
</dbReference>
<name>A0A0G4M5U0_VERLO</name>
<reference evidence="4 5" key="1">
    <citation type="submission" date="2015-05" db="EMBL/GenBank/DDBJ databases">
        <authorList>
            <person name="Wang D.B."/>
            <person name="Wang M."/>
        </authorList>
    </citation>
    <scope>NUCLEOTIDE SEQUENCE [LARGE SCALE GENOMIC DNA]</scope>
    <source>
        <strain evidence="4">VL1</strain>
    </source>
</reference>
<evidence type="ECO:0000259" key="3">
    <source>
        <dbReference type="PROSITE" id="PS50250"/>
    </source>
</evidence>
<dbReference type="GO" id="GO:0005198">
    <property type="term" value="F:structural molecule activity"/>
    <property type="evidence" value="ECO:0007669"/>
    <property type="project" value="TreeGrafter"/>
</dbReference>
<protein>
    <recommendedName>
        <fullName evidence="3">PCI domain-containing protein</fullName>
    </recommendedName>
</protein>
<dbReference type="Pfam" id="PF22037">
    <property type="entry name" value="PSD13_N"/>
    <property type="match status" value="1"/>
</dbReference>
<feature type="non-terminal residue" evidence="4">
    <location>
        <position position="1"/>
    </location>
</feature>
<dbReference type="InterPro" id="IPR035298">
    <property type="entry name" value="PSMD13"/>
</dbReference>
<keyword evidence="2" id="KW-0647">Proteasome</keyword>
<dbReference type="Pfam" id="PF18261">
    <property type="entry name" value="Rpn9_C"/>
    <property type="match status" value="1"/>
</dbReference>
<dbReference type="GO" id="GO:0005634">
    <property type="term" value="C:nucleus"/>
    <property type="evidence" value="ECO:0007669"/>
    <property type="project" value="TreeGrafter"/>
</dbReference>